<dbReference type="RefSeq" id="WP_119530996.1">
    <property type="nucleotide sequence ID" value="NZ_JBHSSP010000006.1"/>
</dbReference>
<dbReference type="EC" id="3.5.1.28" evidence="3"/>
<evidence type="ECO:0000256" key="6">
    <source>
        <dbReference type="SAM" id="MobiDB-lite"/>
    </source>
</evidence>
<evidence type="ECO:0000313" key="9">
    <source>
        <dbReference type="EMBL" id="RIY38779.1"/>
    </source>
</evidence>
<dbReference type="PROSITE" id="PS51257">
    <property type="entry name" value="PROKAR_LIPOPROTEIN"/>
    <property type="match status" value="1"/>
</dbReference>
<proteinExistence type="inferred from homology"/>
<sequence>MKFAYCLFSTFARLWQIISIILLSCFSAPLALAATIDSISNIAKTHDQEAWLISYTGRQTHTPVLSYDSQKSLLTLKFTNDSLGSNIKYPLRIANSVFNRIDYSVQGRTTTINFYLNSPANAQIIKDGHAWKLVVAYTATVNIPPIIVAIDAGHGGKDPGTIGLVYRLYEKNVTFDIAKRLYALLESDPNFTPRLVRTKDTYIPVPDRSEIARKHKANLLISIHADASPNTSALGASVWVLSTTRATTETGRLLERQEQQSSLLGGTGEVLSNNSKIARDVIDLSFTQQQQVSTLLAQSILNQMANITNLHKRSPQYASLGVLKSPDIPSILIETGFLSNRVEEGRLNTTTYRQNIAQAIYNGLVNFRSNNLSMYISHAKIAEVVVREDRTSSSRLANVKSDTNAPTQVVGTKPYTVVKGDTLYGLADKFGVAYSQIVQVNDFKGETIYVGQKIKIPVVQSAALPEVANNVDYNKTTSYKIKAGDTLTKIAYAHQLTLEDLLKANPNVDRSKPIYVGMNLNIPSAHVAADNDDDYESVTRLVDSGVTHKVQKGENITLIAKRYSIDLDDLAAFNAVNPHKIFAGQVLRIPQIVVVKQKVTSDSKISSTTTPTKAPTNSGKNTGTNKPVSTQTPVTKTATQPAKTAQSSKTTQEASKASANSQRQVTTYTVQNGDSLTSIARKFKMTIKELKELNNIKRDVVYKGEKLKVYALTNSRRR</sequence>
<evidence type="ECO:0000256" key="1">
    <source>
        <dbReference type="ARBA" id="ARBA00001561"/>
    </source>
</evidence>
<dbReference type="CDD" id="cd00118">
    <property type="entry name" value="LysM"/>
    <property type="match status" value="4"/>
</dbReference>
<organism evidence="9 10">
    <name type="scientific">Psittacicella hinzii</name>
    <dbReference type="NCBI Taxonomy" id="2028575"/>
    <lineage>
        <taxon>Bacteria</taxon>
        <taxon>Pseudomonadati</taxon>
        <taxon>Pseudomonadota</taxon>
        <taxon>Gammaproteobacteria</taxon>
        <taxon>Pasteurellales</taxon>
        <taxon>Psittacicellaceae</taxon>
        <taxon>Psittacicella</taxon>
    </lineage>
</organism>
<name>A0A3A1YNG8_9GAMM</name>
<evidence type="ECO:0000256" key="5">
    <source>
        <dbReference type="ARBA" id="ARBA00023316"/>
    </source>
</evidence>
<dbReference type="GO" id="GO:0008745">
    <property type="term" value="F:N-acetylmuramoyl-L-alanine amidase activity"/>
    <property type="evidence" value="ECO:0007669"/>
    <property type="project" value="UniProtKB-EC"/>
</dbReference>
<evidence type="ECO:0000313" key="10">
    <source>
        <dbReference type="Proteomes" id="UP000265916"/>
    </source>
</evidence>
<feature type="domain" description="LysM" evidence="8">
    <location>
        <begin position="477"/>
        <end position="522"/>
    </location>
</feature>
<dbReference type="Proteomes" id="UP000265916">
    <property type="component" value="Unassembled WGS sequence"/>
</dbReference>
<dbReference type="GO" id="GO:0071555">
    <property type="term" value="P:cell wall organization"/>
    <property type="evidence" value="ECO:0007669"/>
    <property type="project" value="UniProtKB-KW"/>
</dbReference>
<keyword evidence="5" id="KW-0961">Cell wall biogenesis/degradation</keyword>
<dbReference type="Pfam" id="PF01476">
    <property type="entry name" value="LysM"/>
    <property type="match status" value="4"/>
</dbReference>
<reference evidence="9 10" key="1">
    <citation type="submission" date="2017-08" db="EMBL/GenBank/DDBJ databases">
        <title>Reclassification of Bisgaard taxon 37 and 44.</title>
        <authorList>
            <person name="Christensen H."/>
        </authorList>
    </citation>
    <scope>NUCLEOTIDE SEQUENCE [LARGE SCALE GENOMIC DNA]</scope>
    <source>
        <strain evidence="9 10">111</strain>
    </source>
</reference>
<evidence type="ECO:0000256" key="2">
    <source>
        <dbReference type="ARBA" id="ARBA00010860"/>
    </source>
</evidence>
<evidence type="ECO:0000256" key="3">
    <source>
        <dbReference type="ARBA" id="ARBA00011901"/>
    </source>
</evidence>
<dbReference type="InterPro" id="IPR036779">
    <property type="entry name" value="LysM_dom_sf"/>
</dbReference>
<dbReference type="InterPro" id="IPR018392">
    <property type="entry name" value="LysM"/>
</dbReference>
<dbReference type="SUPFAM" id="SSF54106">
    <property type="entry name" value="LysM domain"/>
    <property type="match status" value="4"/>
</dbReference>
<comment type="catalytic activity">
    <reaction evidence="1">
        <text>Hydrolyzes the link between N-acetylmuramoyl residues and L-amino acid residues in certain cell-wall glycopeptides.</text>
        <dbReference type="EC" id="3.5.1.28"/>
    </reaction>
</comment>
<dbReference type="GO" id="GO:0009253">
    <property type="term" value="P:peptidoglycan catabolic process"/>
    <property type="evidence" value="ECO:0007669"/>
    <property type="project" value="InterPro"/>
</dbReference>
<evidence type="ECO:0000256" key="7">
    <source>
        <dbReference type="SAM" id="SignalP"/>
    </source>
</evidence>
<dbReference type="SUPFAM" id="SSF53187">
    <property type="entry name" value="Zn-dependent exopeptidases"/>
    <property type="match status" value="1"/>
</dbReference>
<dbReference type="GO" id="GO:0030288">
    <property type="term" value="C:outer membrane-bounded periplasmic space"/>
    <property type="evidence" value="ECO:0007669"/>
    <property type="project" value="TreeGrafter"/>
</dbReference>
<dbReference type="AlphaFoldDB" id="A0A3A1YNG8"/>
<dbReference type="PROSITE" id="PS51782">
    <property type="entry name" value="LYSM"/>
    <property type="match status" value="4"/>
</dbReference>
<dbReference type="Pfam" id="PF01520">
    <property type="entry name" value="Amidase_3"/>
    <property type="match status" value="1"/>
</dbReference>
<protein>
    <recommendedName>
        <fullName evidence="3">N-acetylmuramoyl-L-alanine amidase</fullName>
        <ecNumber evidence="3">3.5.1.28</ecNumber>
    </recommendedName>
</protein>
<gene>
    <name evidence="9" type="ORF">CKF58_03445</name>
</gene>
<dbReference type="PANTHER" id="PTHR30404:SF6">
    <property type="entry name" value="N-ACETYLMURAMOYL-L-ALANINE AMIDASE AMIB"/>
    <property type="match status" value="1"/>
</dbReference>
<dbReference type="SMART" id="SM00646">
    <property type="entry name" value="Ami_3"/>
    <property type="match status" value="1"/>
</dbReference>
<feature type="domain" description="LysM" evidence="8">
    <location>
        <begin position="666"/>
        <end position="709"/>
    </location>
</feature>
<dbReference type="Gene3D" id="3.40.630.40">
    <property type="entry name" value="Zn-dependent exopeptidases"/>
    <property type="match status" value="1"/>
</dbReference>
<accession>A0A3A1YNG8</accession>
<feature type="domain" description="LysM" evidence="8">
    <location>
        <begin position="546"/>
        <end position="589"/>
    </location>
</feature>
<keyword evidence="4" id="KW-0378">Hydrolase</keyword>
<feature type="region of interest" description="Disordered" evidence="6">
    <location>
        <begin position="603"/>
        <end position="664"/>
    </location>
</feature>
<dbReference type="InterPro" id="IPR050695">
    <property type="entry name" value="N-acetylmuramoyl_amidase_3"/>
</dbReference>
<comment type="similarity">
    <text evidence="2">Belongs to the N-acetylmuramoyl-L-alanine amidase 3 family.</text>
</comment>
<keyword evidence="7" id="KW-0732">Signal</keyword>
<dbReference type="EMBL" id="NRJG01000053">
    <property type="protein sequence ID" value="RIY38779.1"/>
    <property type="molecule type" value="Genomic_DNA"/>
</dbReference>
<feature type="signal peptide" evidence="7">
    <location>
        <begin position="1"/>
        <end position="33"/>
    </location>
</feature>
<feature type="chain" id="PRO_5017300036" description="N-acetylmuramoyl-L-alanine amidase" evidence="7">
    <location>
        <begin position="34"/>
        <end position="718"/>
    </location>
</feature>
<feature type="compositionally biased region" description="Low complexity" evidence="6">
    <location>
        <begin position="628"/>
        <end position="648"/>
    </location>
</feature>
<dbReference type="InterPro" id="IPR002508">
    <property type="entry name" value="MurNAc-LAA_cat"/>
</dbReference>
<feature type="compositionally biased region" description="Polar residues" evidence="6">
    <location>
        <begin position="649"/>
        <end position="664"/>
    </location>
</feature>
<dbReference type="OrthoDB" id="9806267at2"/>
<evidence type="ECO:0000256" key="4">
    <source>
        <dbReference type="ARBA" id="ARBA00022801"/>
    </source>
</evidence>
<dbReference type="PANTHER" id="PTHR30404">
    <property type="entry name" value="N-ACETYLMURAMOYL-L-ALANINE AMIDASE"/>
    <property type="match status" value="1"/>
</dbReference>
<feature type="compositionally biased region" description="Polar residues" evidence="6">
    <location>
        <begin position="603"/>
        <end position="627"/>
    </location>
</feature>
<evidence type="ECO:0000259" key="8">
    <source>
        <dbReference type="PROSITE" id="PS51782"/>
    </source>
</evidence>
<dbReference type="Gene3D" id="3.10.350.10">
    <property type="entry name" value="LysM domain"/>
    <property type="match status" value="4"/>
</dbReference>
<feature type="domain" description="LysM" evidence="8">
    <location>
        <begin position="413"/>
        <end position="456"/>
    </location>
</feature>
<dbReference type="SMART" id="SM00257">
    <property type="entry name" value="LysM"/>
    <property type="match status" value="4"/>
</dbReference>
<keyword evidence="10" id="KW-1185">Reference proteome</keyword>
<comment type="caution">
    <text evidence="9">The sequence shown here is derived from an EMBL/GenBank/DDBJ whole genome shotgun (WGS) entry which is preliminary data.</text>
</comment>
<dbReference type="CDD" id="cd02696">
    <property type="entry name" value="MurNAc-LAA"/>
    <property type="match status" value="1"/>
</dbReference>